<evidence type="ECO:0000313" key="1">
    <source>
        <dbReference type="EMBL" id="KKM95182.1"/>
    </source>
</evidence>
<dbReference type="EMBL" id="LAZR01006042">
    <property type="protein sequence ID" value="KKM95182.1"/>
    <property type="molecule type" value="Genomic_DNA"/>
</dbReference>
<comment type="caution">
    <text evidence="1">The sequence shown here is derived from an EMBL/GenBank/DDBJ whole genome shotgun (WGS) entry which is preliminary data.</text>
</comment>
<organism evidence="1">
    <name type="scientific">marine sediment metagenome</name>
    <dbReference type="NCBI Taxonomy" id="412755"/>
    <lineage>
        <taxon>unclassified sequences</taxon>
        <taxon>metagenomes</taxon>
        <taxon>ecological metagenomes</taxon>
    </lineage>
</organism>
<reference evidence="1" key="1">
    <citation type="journal article" date="2015" name="Nature">
        <title>Complex archaea that bridge the gap between prokaryotes and eukaryotes.</title>
        <authorList>
            <person name="Spang A."/>
            <person name="Saw J.H."/>
            <person name="Jorgensen S.L."/>
            <person name="Zaremba-Niedzwiedzka K."/>
            <person name="Martijn J."/>
            <person name="Lind A.E."/>
            <person name="van Eijk R."/>
            <person name="Schleper C."/>
            <person name="Guy L."/>
            <person name="Ettema T.J."/>
        </authorList>
    </citation>
    <scope>NUCLEOTIDE SEQUENCE</scope>
</reference>
<gene>
    <name evidence="1" type="ORF">LCGC14_1190750</name>
</gene>
<dbReference type="AlphaFoldDB" id="A0A0F9PPT1"/>
<name>A0A0F9PPT1_9ZZZZ</name>
<dbReference type="Pfam" id="PF11743">
    <property type="entry name" value="DUF3301"/>
    <property type="match status" value="1"/>
</dbReference>
<dbReference type="InterPro" id="IPR021732">
    <property type="entry name" value="DUF3301"/>
</dbReference>
<accession>A0A0F9PPT1</accession>
<sequence length="103" mass="12047">MIDNGLTILLLLGLLWFWWDSRGVAELAIKAAERTCNQHGVSFLNDTVGWKKIRLKRNRLGRVQIQRYYFFEFASDMQQQYAGEVIMLGHQVNKVNLDVYRIG</sequence>
<proteinExistence type="predicted"/>
<protein>
    <recommendedName>
        <fullName evidence="2">DUF3301 domain-containing protein</fullName>
    </recommendedName>
</protein>
<evidence type="ECO:0008006" key="2">
    <source>
        <dbReference type="Google" id="ProtNLM"/>
    </source>
</evidence>